<feature type="transmembrane region" description="Helical" evidence="1">
    <location>
        <begin position="104"/>
        <end position="125"/>
    </location>
</feature>
<evidence type="ECO:0000313" key="3">
    <source>
        <dbReference type="Proteomes" id="UP000504637"/>
    </source>
</evidence>
<feature type="chain" id="PRO_5026768438" description="MFS general substrate transporter" evidence="2">
    <location>
        <begin position="25"/>
        <end position="390"/>
    </location>
</feature>
<keyword evidence="1" id="KW-0472">Membrane</keyword>
<dbReference type="AlphaFoldDB" id="A0A6J3MFM9"/>
<organism evidence="4">
    <name type="scientific">Dissoconium aciculare CBS 342.82</name>
    <dbReference type="NCBI Taxonomy" id="1314786"/>
    <lineage>
        <taxon>Eukaryota</taxon>
        <taxon>Fungi</taxon>
        <taxon>Dikarya</taxon>
        <taxon>Ascomycota</taxon>
        <taxon>Pezizomycotina</taxon>
        <taxon>Dothideomycetes</taxon>
        <taxon>Dothideomycetidae</taxon>
        <taxon>Mycosphaerellales</taxon>
        <taxon>Dissoconiaceae</taxon>
        <taxon>Dissoconium</taxon>
    </lineage>
</organism>
<gene>
    <name evidence="4" type="ORF">K489DRAFT_368803</name>
</gene>
<evidence type="ECO:0000313" key="4">
    <source>
        <dbReference type="RefSeq" id="XP_033462718.1"/>
    </source>
</evidence>
<keyword evidence="1" id="KW-1133">Transmembrane helix</keyword>
<reference evidence="4" key="2">
    <citation type="submission" date="2020-04" db="EMBL/GenBank/DDBJ databases">
        <authorList>
            <consortium name="NCBI Genome Project"/>
        </authorList>
    </citation>
    <scope>NUCLEOTIDE SEQUENCE</scope>
    <source>
        <strain evidence="4">CBS 342.82</strain>
    </source>
</reference>
<dbReference type="RefSeq" id="XP_033462718.1">
    <property type="nucleotide sequence ID" value="XM_033602979.1"/>
</dbReference>
<protein>
    <recommendedName>
        <fullName evidence="5">MFS general substrate transporter</fullName>
    </recommendedName>
</protein>
<feature type="signal peptide" evidence="2">
    <location>
        <begin position="1"/>
        <end position="24"/>
    </location>
</feature>
<name>A0A6J3MFM9_9PEZI</name>
<feature type="transmembrane region" description="Helical" evidence="1">
    <location>
        <begin position="311"/>
        <end position="332"/>
    </location>
</feature>
<evidence type="ECO:0000256" key="2">
    <source>
        <dbReference type="SAM" id="SignalP"/>
    </source>
</evidence>
<dbReference type="OrthoDB" id="3009728at2759"/>
<reference evidence="4" key="1">
    <citation type="submission" date="2020-01" db="EMBL/GenBank/DDBJ databases">
        <authorList>
            <consortium name="DOE Joint Genome Institute"/>
            <person name="Haridas S."/>
            <person name="Albert R."/>
            <person name="Binder M."/>
            <person name="Bloem J."/>
            <person name="Labutti K."/>
            <person name="Salamov A."/>
            <person name="Andreopoulos B."/>
            <person name="Baker S.E."/>
            <person name="Barry K."/>
            <person name="Bills G."/>
            <person name="Bluhm B.H."/>
            <person name="Cannon C."/>
            <person name="Castanera R."/>
            <person name="Culley D.E."/>
            <person name="Daum C."/>
            <person name="Ezra D."/>
            <person name="Gonzalez J.B."/>
            <person name="Henrissat B."/>
            <person name="Kuo A."/>
            <person name="Liang C."/>
            <person name="Lipzen A."/>
            <person name="Lutzoni F."/>
            <person name="Magnuson J."/>
            <person name="Mondo S."/>
            <person name="Nolan M."/>
            <person name="Ohm R."/>
            <person name="Pangilinan J."/>
            <person name="Park H.-J."/>
            <person name="Ramirez L."/>
            <person name="Alfaro M."/>
            <person name="Sun H."/>
            <person name="Tritt A."/>
            <person name="Yoshinaga Y."/>
            <person name="Zwiers L.-H."/>
            <person name="Turgeon B.G."/>
            <person name="Goodwin S.B."/>
            <person name="Spatafora J.W."/>
            <person name="Crous P.W."/>
            <person name="Grigoriev I.V."/>
        </authorList>
    </citation>
    <scope>NUCLEOTIDE SEQUENCE</scope>
    <source>
        <strain evidence="4">CBS 342.82</strain>
    </source>
</reference>
<feature type="transmembrane region" description="Helical" evidence="1">
    <location>
        <begin position="171"/>
        <end position="199"/>
    </location>
</feature>
<evidence type="ECO:0008006" key="5">
    <source>
        <dbReference type="Google" id="ProtNLM"/>
    </source>
</evidence>
<keyword evidence="1" id="KW-0812">Transmembrane</keyword>
<keyword evidence="3" id="KW-1185">Reference proteome</keyword>
<evidence type="ECO:0000256" key="1">
    <source>
        <dbReference type="SAM" id="Phobius"/>
    </source>
</evidence>
<reference evidence="4" key="3">
    <citation type="submission" date="2025-08" db="UniProtKB">
        <authorList>
            <consortium name="RefSeq"/>
        </authorList>
    </citation>
    <scope>IDENTIFICATION</scope>
    <source>
        <strain evidence="4">CBS 342.82</strain>
    </source>
</reference>
<accession>A0A6J3MFM9</accession>
<dbReference type="GeneID" id="54360779"/>
<sequence length="390" mass="43356">MSAKHISKPWVYIVLVILTDRVAAAYSKTYEAFFPFNGELIPKILTGTCRGDDCVAGVDCSAQWAAFRATTTHSDAEESCKVVFDCIATGLLPRYTSNFQSAQVFLGLVPTLLSLIAPSIGEIALLSTKRKLLTFILAFTNPVIYIPRMLAYTDPLKSLERTEPLAAVPSILLGLDGWTATIASMLQFLLAIAAAANVLEQIVAMGYRSVIIWACSDSWLPLAWGTFPLFIHICSVAGWHMTHAMQGVREARRRRQQQRNSGGALVGFFREQIRLSSQGVRLGLVDHARNLDKDRFETYAENSGAVALHQVAAFAVFLNLIFGTFVLSSLSFVNTRSAIYIVLRFLTSALVCRFLVTWELEGLRVAEQLPRSKERQKEDEVEMHLVPYRT</sequence>
<keyword evidence="2" id="KW-0732">Signal</keyword>
<feature type="transmembrane region" description="Helical" evidence="1">
    <location>
        <begin position="338"/>
        <end position="356"/>
    </location>
</feature>
<dbReference type="Proteomes" id="UP000504637">
    <property type="component" value="Unplaced"/>
</dbReference>
<proteinExistence type="predicted"/>